<keyword evidence="2" id="KW-0819">tRNA processing</keyword>
<dbReference type="NCBIfam" id="TIGR00231">
    <property type="entry name" value="small_GTP"/>
    <property type="match status" value="1"/>
</dbReference>
<dbReference type="InterPro" id="IPR031168">
    <property type="entry name" value="G_TrmE"/>
</dbReference>
<feature type="domain" description="MnmE helical" evidence="7">
    <location>
        <begin position="104"/>
        <end position="308"/>
    </location>
</feature>
<dbReference type="AlphaFoldDB" id="A0A381TAJ4"/>
<dbReference type="InterPro" id="IPR025867">
    <property type="entry name" value="MnmE_helical"/>
</dbReference>
<feature type="domain" description="G" evidence="5">
    <location>
        <begin position="199"/>
        <end position="301"/>
    </location>
</feature>
<dbReference type="GO" id="GO:0003924">
    <property type="term" value="F:GTPase activity"/>
    <property type="evidence" value="ECO:0007669"/>
    <property type="project" value="InterPro"/>
</dbReference>
<proteinExistence type="inferred from homology"/>
<gene>
    <name evidence="8" type="ORF">METZ01_LOCUS65452</name>
</gene>
<dbReference type="CDD" id="cd04164">
    <property type="entry name" value="trmE"/>
    <property type="match status" value="1"/>
</dbReference>
<evidence type="ECO:0000256" key="2">
    <source>
        <dbReference type="ARBA" id="ARBA00022694"/>
    </source>
</evidence>
<dbReference type="InterPro" id="IPR006073">
    <property type="entry name" value="GTP-bd"/>
</dbReference>
<organism evidence="8">
    <name type="scientific">marine metagenome</name>
    <dbReference type="NCBI Taxonomy" id="408172"/>
    <lineage>
        <taxon>unclassified sequences</taxon>
        <taxon>metagenomes</taxon>
        <taxon>ecological metagenomes</taxon>
    </lineage>
</organism>
<dbReference type="EMBL" id="UINC01004206">
    <property type="protein sequence ID" value="SVA12598.1"/>
    <property type="molecule type" value="Genomic_DNA"/>
</dbReference>
<evidence type="ECO:0000259" key="5">
    <source>
        <dbReference type="Pfam" id="PF01926"/>
    </source>
</evidence>
<dbReference type="PANTHER" id="PTHR42714">
    <property type="entry name" value="TRNA MODIFICATION GTPASE GTPBP3"/>
    <property type="match status" value="1"/>
</dbReference>
<dbReference type="GO" id="GO:0005829">
    <property type="term" value="C:cytosol"/>
    <property type="evidence" value="ECO:0007669"/>
    <property type="project" value="TreeGrafter"/>
</dbReference>
<dbReference type="InterPro" id="IPR018948">
    <property type="entry name" value="GTP-bd_TrmE_N"/>
</dbReference>
<dbReference type="InterPro" id="IPR027368">
    <property type="entry name" value="MnmE_dom2"/>
</dbReference>
<dbReference type="Pfam" id="PF12631">
    <property type="entry name" value="MnmE_helical"/>
    <property type="match status" value="1"/>
</dbReference>
<dbReference type="InterPro" id="IPR027266">
    <property type="entry name" value="TrmE/GcvT-like"/>
</dbReference>
<reference evidence="8" key="1">
    <citation type="submission" date="2018-05" db="EMBL/GenBank/DDBJ databases">
        <authorList>
            <person name="Lanie J.A."/>
            <person name="Ng W.-L."/>
            <person name="Kazmierczak K.M."/>
            <person name="Andrzejewski T.M."/>
            <person name="Davidsen T.M."/>
            <person name="Wayne K.J."/>
            <person name="Tettelin H."/>
            <person name="Glass J.I."/>
            <person name="Rusch D."/>
            <person name="Podicherti R."/>
            <person name="Tsui H.-C.T."/>
            <person name="Winkler M.E."/>
        </authorList>
    </citation>
    <scope>NUCLEOTIDE SEQUENCE</scope>
</reference>
<dbReference type="GO" id="GO:0005525">
    <property type="term" value="F:GTP binding"/>
    <property type="evidence" value="ECO:0007669"/>
    <property type="project" value="UniProtKB-KW"/>
</dbReference>
<dbReference type="InterPro" id="IPR027417">
    <property type="entry name" value="P-loop_NTPase"/>
</dbReference>
<dbReference type="Gene3D" id="1.20.120.430">
    <property type="entry name" value="tRNA modification GTPase MnmE domain 2"/>
    <property type="match status" value="1"/>
</dbReference>
<dbReference type="InterPro" id="IPR004520">
    <property type="entry name" value="GTPase_MnmE"/>
</dbReference>
<evidence type="ECO:0000256" key="1">
    <source>
        <dbReference type="ARBA" id="ARBA00011043"/>
    </source>
</evidence>
<dbReference type="GO" id="GO:0002098">
    <property type="term" value="P:tRNA wobble uridine modification"/>
    <property type="evidence" value="ECO:0007669"/>
    <property type="project" value="TreeGrafter"/>
</dbReference>
<dbReference type="Gene3D" id="3.30.1360.120">
    <property type="entry name" value="Probable tRNA modification gtpase trme, domain 1"/>
    <property type="match status" value="1"/>
</dbReference>
<dbReference type="NCBIfam" id="TIGR00450">
    <property type="entry name" value="mnmE_trmE_thdF"/>
    <property type="match status" value="1"/>
</dbReference>
<dbReference type="PANTHER" id="PTHR42714:SF2">
    <property type="entry name" value="TRNA MODIFICATION GTPASE GTPBP3, MITOCHONDRIAL"/>
    <property type="match status" value="1"/>
</dbReference>
<dbReference type="SUPFAM" id="SSF52540">
    <property type="entry name" value="P-loop containing nucleoside triphosphate hydrolases"/>
    <property type="match status" value="1"/>
</dbReference>
<sequence>MRLSGPIAFESLSSVSKRPVECFPPRVATLTPIFNNSGAIIDTCIVTFFPEPASYTAEDVVEISCHGNPIIVSSILSVFLEIGLRLADPGEFTKRSFLNGKLDLVQAESVAQRISSKSVRASELTNRAFSGDLSARLDSLRNDIISILSACEHGLDISEEDFNEDFNINSLLTINNISSKCKLFLEGFDENRYYISGARVVISGKPNVGKSTLFNALIGTDRAITSERPGTTRDYIETELTIKGVPVQLFDTAGLRESFDVVEQEGVRRALSVKKNCDLLLEVHDVVEYIEPTKRTIHILNKSDLHNMDDIPKDLSGYFIISAKNG</sequence>
<dbReference type="InterPro" id="IPR005225">
    <property type="entry name" value="Small_GTP-bd"/>
</dbReference>
<dbReference type="Pfam" id="PF01926">
    <property type="entry name" value="MMR_HSR1"/>
    <property type="match status" value="1"/>
</dbReference>
<dbReference type="CDD" id="cd14858">
    <property type="entry name" value="TrmE_N"/>
    <property type="match status" value="1"/>
</dbReference>
<feature type="domain" description="GTP-binding protein TrmE N-terminal" evidence="6">
    <location>
        <begin position="1"/>
        <end position="101"/>
    </location>
</feature>
<name>A0A381TAJ4_9ZZZZ</name>
<dbReference type="Pfam" id="PF10396">
    <property type="entry name" value="TrmE_N"/>
    <property type="match status" value="1"/>
</dbReference>
<evidence type="ECO:0000256" key="4">
    <source>
        <dbReference type="ARBA" id="ARBA00023134"/>
    </source>
</evidence>
<dbReference type="GO" id="GO:0030488">
    <property type="term" value="P:tRNA methylation"/>
    <property type="evidence" value="ECO:0007669"/>
    <property type="project" value="TreeGrafter"/>
</dbReference>
<evidence type="ECO:0000259" key="6">
    <source>
        <dbReference type="Pfam" id="PF10396"/>
    </source>
</evidence>
<keyword evidence="3" id="KW-0547">Nucleotide-binding</keyword>
<evidence type="ECO:0000256" key="3">
    <source>
        <dbReference type="ARBA" id="ARBA00022741"/>
    </source>
</evidence>
<dbReference type="PRINTS" id="PR00326">
    <property type="entry name" value="GTP1OBG"/>
</dbReference>
<evidence type="ECO:0000259" key="7">
    <source>
        <dbReference type="Pfam" id="PF12631"/>
    </source>
</evidence>
<protein>
    <recommendedName>
        <fullName evidence="9">TrmE-type G domain-containing protein</fullName>
    </recommendedName>
</protein>
<evidence type="ECO:0008006" key="9">
    <source>
        <dbReference type="Google" id="ProtNLM"/>
    </source>
</evidence>
<feature type="non-terminal residue" evidence="8">
    <location>
        <position position="326"/>
    </location>
</feature>
<evidence type="ECO:0000313" key="8">
    <source>
        <dbReference type="EMBL" id="SVA12598.1"/>
    </source>
</evidence>
<accession>A0A381TAJ4</accession>
<comment type="similarity">
    <text evidence="1">Belongs to the TRAFAC class TrmE-Era-EngA-EngB-Septin-like GTPase superfamily. TrmE GTPase family.</text>
</comment>
<keyword evidence="4" id="KW-0342">GTP-binding</keyword>
<dbReference type="Gene3D" id="3.40.50.300">
    <property type="entry name" value="P-loop containing nucleotide triphosphate hydrolases"/>
    <property type="match status" value="1"/>
</dbReference>